<protein>
    <submittedName>
        <fullName evidence="2">Uncharacterized protein</fullName>
    </submittedName>
</protein>
<dbReference type="OrthoDB" id="5431883at2"/>
<evidence type="ECO:0000256" key="1">
    <source>
        <dbReference type="SAM" id="MobiDB-lite"/>
    </source>
</evidence>
<name>A0A1T4X6V7_9BACT</name>
<dbReference type="AlphaFoldDB" id="A0A1T4X6V7"/>
<reference evidence="2 3" key="1">
    <citation type="submission" date="2017-02" db="EMBL/GenBank/DDBJ databases">
        <authorList>
            <person name="Peterson S.W."/>
        </authorList>
    </citation>
    <scope>NUCLEOTIDE SEQUENCE [LARGE SCALE GENOMIC DNA]</scope>
    <source>
        <strain evidence="2 3">DSM 16080</strain>
    </source>
</reference>
<evidence type="ECO:0000313" key="2">
    <source>
        <dbReference type="EMBL" id="SKA85410.1"/>
    </source>
</evidence>
<accession>A0A1T4X6V7</accession>
<dbReference type="Proteomes" id="UP000190027">
    <property type="component" value="Unassembled WGS sequence"/>
</dbReference>
<dbReference type="RefSeq" id="WP_078717419.1">
    <property type="nucleotide sequence ID" value="NZ_FUYC01000008.1"/>
</dbReference>
<feature type="compositionally biased region" description="Basic and acidic residues" evidence="1">
    <location>
        <begin position="152"/>
        <end position="161"/>
    </location>
</feature>
<sequence>MLTVWAARSLWRRLLCLLTRQKPRVEGHCLQCGSCCREIALCDSGHWVRTRRHFRQLMEKQPGYERLNMVGRDTDGRILFRCSWLAPDGRCRCYRDRLPLCRNHPSPSLWLRGVDLPDSCGYTLTGPTLSGLLRRKTPTWDNPPDQFNDVLQQERKSRAKSDGNGTEGAVEAEKDP</sequence>
<dbReference type="EMBL" id="FUYC01000008">
    <property type="protein sequence ID" value="SKA85410.1"/>
    <property type="molecule type" value="Genomic_DNA"/>
</dbReference>
<organism evidence="2 3">
    <name type="scientific">Paucidesulfovibrio gracilis DSM 16080</name>
    <dbReference type="NCBI Taxonomy" id="1121449"/>
    <lineage>
        <taxon>Bacteria</taxon>
        <taxon>Pseudomonadati</taxon>
        <taxon>Thermodesulfobacteriota</taxon>
        <taxon>Desulfovibrionia</taxon>
        <taxon>Desulfovibrionales</taxon>
        <taxon>Desulfovibrionaceae</taxon>
        <taxon>Paucidesulfovibrio</taxon>
    </lineage>
</organism>
<evidence type="ECO:0000313" key="3">
    <source>
        <dbReference type="Proteomes" id="UP000190027"/>
    </source>
</evidence>
<proteinExistence type="predicted"/>
<keyword evidence="3" id="KW-1185">Reference proteome</keyword>
<gene>
    <name evidence="2" type="ORF">SAMN02745704_01858</name>
</gene>
<dbReference type="STRING" id="1121449.SAMN02745704_01858"/>
<feature type="region of interest" description="Disordered" evidence="1">
    <location>
        <begin position="135"/>
        <end position="176"/>
    </location>
</feature>